<feature type="compositionally biased region" description="Basic and acidic residues" evidence="3">
    <location>
        <begin position="90"/>
        <end position="111"/>
    </location>
</feature>
<dbReference type="InterPro" id="IPR039845">
    <property type="entry name" value="FAM192A"/>
</dbReference>
<dbReference type="OrthoDB" id="75807at2759"/>
<keyword evidence="6" id="KW-1185">Reference proteome</keyword>
<proteinExistence type="predicted"/>
<feature type="compositionally biased region" description="Basic and acidic residues" evidence="3">
    <location>
        <begin position="177"/>
        <end position="214"/>
    </location>
</feature>
<dbReference type="Pfam" id="PF10187">
    <property type="entry name" value="FAM192A_Fyv6_N"/>
    <property type="match status" value="1"/>
</dbReference>
<comment type="subcellular location">
    <subcellularLocation>
        <location evidence="1">Nucleus</location>
    </subcellularLocation>
</comment>
<gene>
    <name evidence="5" type="ORF">LIPSTDRAFT_74288</name>
</gene>
<name>A0A1E3PZJ7_LIPST</name>
<feature type="region of interest" description="Disordered" evidence="3">
    <location>
        <begin position="90"/>
        <end position="232"/>
    </location>
</feature>
<protein>
    <recommendedName>
        <fullName evidence="4">FAM192A/Fyv6 N-terminal domain-containing protein</fullName>
    </recommendedName>
</protein>
<feature type="compositionally biased region" description="Low complexity" evidence="3">
    <location>
        <begin position="215"/>
        <end position="224"/>
    </location>
</feature>
<dbReference type="InterPro" id="IPR019331">
    <property type="entry name" value="FAM192A/Fyv6_N"/>
</dbReference>
<feature type="compositionally biased region" description="Low complexity" evidence="3">
    <location>
        <begin position="10"/>
        <end position="27"/>
    </location>
</feature>
<accession>A0A1E3PZJ7</accession>
<keyword evidence="2" id="KW-0539">Nucleus</keyword>
<reference evidence="5 6" key="1">
    <citation type="journal article" date="2016" name="Proc. Natl. Acad. Sci. U.S.A.">
        <title>Comparative genomics of biotechnologically important yeasts.</title>
        <authorList>
            <person name="Riley R."/>
            <person name="Haridas S."/>
            <person name="Wolfe K.H."/>
            <person name="Lopes M.R."/>
            <person name="Hittinger C.T."/>
            <person name="Goeker M."/>
            <person name="Salamov A.A."/>
            <person name="Wisecaver J.H."/>
            <person name="Long T.M."/>
            <person name="Calvey C.H."/>
            <person name="Aerts A.L."/>
            <person name="Barry K.W."/>
            <person name="Choi C."/>
            <person name="Clum A."/>
            <person name="Coughlan A.Y."/>
            <person name="Deshpande S."/>
            <person name="Douglass A.P."/>
            <person name="Hanson S.J."/>
            <person name="Klenk H.-P."/>
            <person name="LaButti K.M."/>
            <person name="Lapidus A."/>
            <person name="Lindquist E.A."/>
            <person name="Lipzen A.M."/>
            <person name="Meier-Kolthoff J.P."/>
            <person name="Ohm R.A."/>
            <person name="Otillar R.P."/>
            <person name="Pangilinan J.L."/>
            <person name="Peng Y."/>
            <person name="Rokas A."/>
            <person name="Rosa C.A."/>
            <person name="Scheuner C."/>
            <person name="Sibirny A.A."/>
            <person name="Slot J.C."/>
            <person name="Stielow J.B."/>
            <person name="Sun H."/>
            <person name="Kurtzman C.P."/>
            <person name="Blackwell M."/>
            <person name="Grigoriev I.V."/>
            <person name="Jeffries T.W."/>
        </authorList>
    </citation>
    <scope>NUCLEOTIDE SEQUENCE [LARGE SCALE GENOMIC DNA]</scope>
    <source>
        <strain evidence="5 6">NRRL Y-11557</strain>
    </source>
</reference>
<feature type="domain" description="FAM192A/Fyv6 N-terminal" evidence="4">
    <location>
        <begin position="7"/>
        <end position="107"/>
    </location>
</feature>
<dbReference type="EMBL" id="KV454299">
    <property type="protein sequence ID" value="ODQ70806.1"/>
    <property type="molecule type" value="Genomic_DNA"/>
</dbReference>
<evidence type="ECO:0000313" key="6">
    <source>
        <dbReference type="Proteomes" id="UP000094385"/>
    </source>
</evidence>
<dbReference type="GO" id="GO:0005634">
    <property type="term" value="C:nucleus"/>
    <property type="evidence" value="ECO:0007669"/>
    <property type="project" value="UniProtKB-SubCell"/>
</dbReference>
<dbReference type="STRING" id="675824.A0A1E3PZJ7"/>
<evidence type="ECO:0000313" key="5">
    <source>
        <dbReference type="EMBL" id="ODQ70806.1"/>
    </source>
</evidence>
<sequence>MSSGFVRQTSSSSSPSSASNSVPVSQSRLGLGVSHQNQQPENKSLYEVLQENKAKKQAEFEQNVAERNQLHRLDDEEIAFLEGLKERERRREFEVRDEVERGLREFRELRRAKQGATKTETKNPSPSLSSANSMKEEDGENEEACKDSTGASVSDGLDLGLLQSRFTPASSATKAAEQPKSKKRQLDADGTTKDSNDKKLVKSLDKLLARRSDGKSGLLGKSLSASIVKRKT</sequence>
<evidence type="ECO:0000256" key="3">
    <source>
        <dbReference type="SAM" id="MobiDB-lite"/>
    </source>
</evidence>
<dbReference type="AlphaFoldDB" id="A0A1E3PZJ7"/>
<feature type="compositionally biased region" description="Polar residues" evidence="3">
    <location>
        <begin position="116"/>
        <end position="133"/>
    </location>
</feature>
<organism evidence="5 6">
    <name type="scientific">Lipomyces starkeyi NRRL Y-11557</name>
    <dbReference type="NCBI Taxonomy" id="675824"/>
    <lineage>
        <taxon>Eukaryota</taxon>
        <taxon>Fungi</taxon>
        <taxon>Dikarya</taxon>
        <taxon>Ascomycota</taxon>
        <taxon>Saccharomycotina</taxon>
        <taxon>Lipomycetes</taxon>
        <taxon>Lipomycetales</taxon>
        <taxon>Lipomycetaceae</taxon>
        <taxon>Lipomyces</taxon>
    </lineage>
</organism>
<dbReference type="PANTHER" id="PTHR13495:SF0">
    <property type="entry name" value="PSME3-INTERACTING PROTEIN"/>
    <property type="match status" value="1"/>
</dbReference>
<evidence type="ECO:0000259" key="4">
    <source>
        <dbReference type="Pfam" id="PF10187"/>
    </source>
</evidence>
<dbReference type="Proteomes" id="UP000094385">
    <property type="component" value="Unassembled WGS sequence"/>
</dbReference>
<evidence type="ECO:0000256" key="2">
    <source>
        <dbReference type="ARBA" id="ARBA00023242"/>
    </source>
</evidence>
<dbReference type="PANTHER" id="PTHR13495">
    <property type="entry name" value="NEFA-INTERACTING NUCLEAR PROTEIN NIP30"/>
    <property type="match status" value="1"/>
</dbReference>
<feature type="compositionally biased region" description="Polar residues" evidence="3">
    <location>
        <begin position="164"/>
        <end position="173"/>
    </location>
</feature>
<feature type="region of interest" description="Disordered" evidence="3">
    <location>
        <begin position="1"/>
        <end position="44"/>
    </location>
</feature>
<evidence type="ECO:0000256" key="1">
    <source>
        <dbReference type="ARBA" id="ARBA00004123"/>
    </source>
</evidence>